<gene>
    <name evidence="1" type="ORF">SPIL2461_LOCUS15127</name>
</gene>
<sequence>MMRLPISGSKISFAAVFLVSLCFSTLLMWKTTRSLDSYNTGGSKKRRRAGCSRDAAEFYIPTDLKTCKQPRKVDWFNDFLAKNLKNNPLEPGCWEANNSCAPFPCFKLCETGRYAELRKIWSPEKPGKQKVLAFQYGKVASSAIVEGMKVQLGIEVAHAHLAEHARQWLDGKSTSIPAPQQGFALSQEWSLKPGDDCFIITATRSHFSRDPSEYFENILYPYHPYGFHPRGIRRYNDTPPVAGDQRWTQEKIMKLGKDHVEALQEDFQAQHEVVIQAYSKWYSGAFKSATDVDIMQQRFDPKKKHMLVHGERCRVLVLRFEDIGEWTNIIGQYFPGFKMPQGSNRAELKWYAEAYRNFLKTLSYRPEELKAMCETETETHFYAEDPDSECADADF</sequence>
<evidence type="ECO:0000313" key="2">
    <source>
        <dbReference type="Proteomes" id="UP000649617"/>
    </source>
</evidence>
<keyword evidence="2" id="KW-1185">Reference proteome</keyword>
<name>A0A812U5T6_SYMPI</name>
<dbReference type="AlphaFoldDB" id="A0A812U5T6"/>
<dbReference type="Proteomes" id="UP000649617">
    <property type="component" value="Unassembled WGS sequence"/>
</dbReference>
<dbReference type="EMBL" id="CAJNIZ010036269">
    <property type="protein sequence ID" value="CAE7564422.1"/>
    <property type="molecule type" value="Genomic_DNA"/>
</dbReference>
<protein>
    <submittedName>
        <fullName evidence="1">Uncharacterized protein</fullName>
    </submittedName>
</protein>
<evidence type="ECO:0000313" key="1">
    <source>
        <dbReference type="EMBL" id="CAE7564422.1"/>
    </source>
</evidence>
<dbReference type="OrthoDB" id="409093at2759"/>
<accession>A0A812U5T6</accession>
<organism evidence="1 2">
    <name type="scientific">Symbiodinium pilosum</name>
    <name type="common">Dinoflagellate</name>
    <dbReference type="NCBI Taxonomy" id="2952"/>
    <lineage>
        <taxon>Eukaryota</taxon>
        <taxon>Sar</taxon>
        <taxon>Alveolata</taxon>
        <taxon>Dinophyceae</taxon>
        <taxon>Suessiales</taxon>
        <taxon>Symbiodiniaceae</taxon>
        <taxon>Symbiodinium</taxon>
    </lineage>
</organism>
<proteinExistence type="predicted"/>
<reference evidence="1" key="1">
    <citation type="submission" date="2021-02" db="EMBL/GenBank/DDBJ databases">
        <authorList>
            <person name="Dougan E. K."/>
            <person name="Rhodes N."/>
            <person name="Thang M."/>
            <person name="Chan C."/>
        </authorList>
    </citation>
    <scope>NUCLEOTIDE SEQUENCE</scope>
</reference>
<comment type="caution">
    <text evidence="1">The sequence shown here is derived from an EMBL/GenBank/DDBJ whole genome shotgun (WGS) entry which is preliminary data.</text>
</comment>